<name>A0A9I9EBJ6_CUCME</name>
<evidence type="ECO:0000256" key="1">
    <source>
        <dbReference type="SAM" id="MobiDB-lite"/>
    </source>
</evidence>
<feature type="compositionally biased region" description="Basic and acidic residues" evidence="1">
    <location>
        <begin position="44"/>
        <end position="60"/>
    </location>
</feature>
<sequence length="60" mass="6854">MNKVNNNNNYGTPAKDSGKVTGKENRKTKKNPPQKRKTKQKNKTKMERGDKEEKKGFGFA</sequence>
<proteinExistence type="predicted"/>
<organism evidence="2">
    <name type="scientific">Cucumis melo</name>
    <name type="common">Muskmelon</name>
    <dbReference type="NCBI Taxonomy" id="3656"/>
    <lineage>
        <taxon>Eukaryota</taxon>
        <taxon>Viridiplantae</taxon>
        <taxon>Streptophyta</taxon>
        <taxon>Embryophyta</taxon>
        <taxon>Tracheophyta</taxon>
        <taxon>Spermatophyta</taxon>
        <taxon>Magnoliopsida</taxon>
        <taxon>eudicotyledons</taxon>
        <taxon>Gunneridae</taxon>
        <taxon>Pentapetalae</taxon>
        <taxon>rosids</taxon>
        <taxon>fabids</taxon>
        <taxon>Cucurbitales</taxon>
        <taxon>Cucurbitaceae</taxon>
        <taxon>Benincaseae</taxon>
        <taxon>Cucumis</taxon>
    </lineage>
</organism>
<feature type="compositionally biased region" description="Basic residues" evidence="1">
    <location>
        <begin position="26"/>
        <end position="43"/>
    </location>
</feature>
<evidence type="ECO:0000313" key="2">
    <source>
        <dbReference type="EnsemblPlants" id="MELO3C031468.2.1"/>
    </source>
</evidence>
<dbReference type="EnsemblPlants" id="MELO3C031468.2.1">
    <property type="protein sequence ID" value="MELO3C031468.2.1"/>
    <property type="gene ID" value="MELO3C031468.2"/>
</dbReference>
<reference evidence="2" key="1">
    <citation type="submission" date="2023-03" db="UniProtKB">
        <authorList>
            <consortium name="EnsemblPlants"/>
        </authorList>
    </citation>
    <scope>IDENTIFICATION</scope>
</reference>
<feature type="compositionally biased region" description="Polar residues" evidence="1">
    <location>
        <begin position="1"/>
        <end position="11"/>
    </location>
</feature>
<feature type="compositionally biased region" description="Basic and acidic residues" evidence="1">
    <location>
        <begin position="16"/>
        <end position="25"/>
    </location>
</feature>
<dbReference type="Gramene" id="MELO3C031468.2.1">
    <property type="protein sequence ID" value="MELO3C031468.2.1"/>
    <property type="gene ID" value="MELO3C031468.2"/>
</dbReference>
<protein>
    <submittedName>
        <fullName evidence="2">Uncharacterized protein</fullName>
    </submittedName>
</protein>
<feature type="region of interest" description="Disordered" evidence="1">
    <location>
        <begin position="1"/>
        <end position="60"/>
    </location>
</feature>
<dbReference type="AlphaFoldDB" id="A0A9I9EBJ6"/>
<accession>A0A9I9EBJ6</accession>